<dbReference type="GO" id="GO:0004392">
    <property type="term" value="F:heme oxygenase (decyclizing) activity"/>
    <property type="evidence" value="ECO:0007669"/>
    <property type="project" value="InterPro"/>
</dbReference>
<dbReference type="InterPro" id="IPR016084">
    <property type="entry name" value="Haem_Oase-like_multi-hlx"/>
</dbReference>
<name>A0A167J135_9GAMM</name>
<evidence type="ECO:0008006" key="3">
    <source>
        <dbReference type="Google" id="ProtNLM"/>
    </source>
</evidence>
<dbReference type="EMBL" id="AUXX01000056">
    <property type="protein sequence ID" value="KZN60356.1"/>
    <property type="molecule type" value="Genomic_DNA"/>
</dbReference>
<dbReference type="AlphaFoldDB" id="A0A167J135"/>
<organism evidence="1 2">
    <name type="scientific">Pseudoalteromonas luteoviolacea S4060-1</name>
    <dbReference type="NCBI Taxonomy" id="1365257"/>
    <lineage>
        <taxon>Bacteria</taxon>
        <taxon>Pseudomonadati</taxon>
        <taxon>Pseudomonadota</taxon>
        <taxon>Gammaproteobacteria</taxon>
        <taxon>Alteromonadales</taxon>
        <taxon>Pseudoalteromonadaceae</taxon>
        <taxon>Pseudoalteromonas</taxon>
    </lineage>
</organism>
<dbReference type="PATRIC" id="fig|1365257.3.peg.4865"/>
<dbReference type="CDD" id="cd19166">
    <property type="entry name" value="HemeO-bac"/>
    <property type="match status" value="1"/>
</dbReference>
<dbReference type="Pfam" id="PF01126">
    <property type="entry name" value="Heme_oxygenase"/>
    <property type="match status" value="1"/>
</dbReference>
<dbReference type="Gene3D" id="1.20.910.10">
    <property type="entry name" value="Heme oxygenase-like"/>
    <property type="match status" value="1"/>
</dbReference>
<sequence length="245" mass="27844">MPSLLRNKCFVIGPIRDLFQEYFEGFQNSFVLIYKSQRVLKHMSNLRAANYPRMSKLRTSTSSVHDQLDKKIMAQSPFESKANYGQFLRYQYHLMKHVESLYQNVKLAELIPDLAARDRTQQLTLDFQDLELSQPEPIQNLEAVTVSQYESLGWLYVIEGSKLGAAVLAKEAEKLGLNGEFGARFLAGSDIGRGYHWRQFMQGIEDALLNEQQEQAMLAGAQAAFKFANQLVELSYTQAPSPHAA</sequence>
<evidence type="ECO:0000313" key="2">
    <source>
        <dbReference type="Proteomes" id="UP000076661"/>
    </source>
</evidence>
<accession>A0A167J135</accession>
<dbReference type="GO" id="GO:0006788">
    <property type="term" value="P:heme oxidation"/>
    <property type="evidence" value="ECO:0007669"/>
    <property type="project" value="InterPro"/>
</dbReference>
<dbReference type="SUPFAM" id="SSF48613">
    <property type="entry name" value="Heme oxygenase-like"/>
    <property type="match status" value="1"/>
</dbReference>
<dbReference type="Proteomes" id="UP000076661">
    <property type="component" value="Unassembled WGS sequence"/>
</dbReference>
<reference evidence="1 2" key="1">
    <citation type="submission" date="2013-07" db="EMBL/GenBank/DDBJ databases">
        <title>Comparative Genomic and Metabolomic Analysis of Twelve Strains of Pseudoalteromonas luteoviolacea.</title>
        <authorList>
            <person name="Vynne N.G."/>
            <person name="Mansson M."/>
            <person name="Gram L."/>
        </authorList>
    </citation>
    <scope>NUCLEOTIDE SEQUENCE [LARGE SCALE GENOMIC DNA]</scope>
    <source>
        <strain evidence="1 2">S4060-1</strain>
    </source>
</reference>
<protein>
    <recommendedName>
        <fullName evidence="3">Heme oxygenase</fullName>
    </recommendedName>
</protein>
<dbReference type="InterPro" id="IPR016053">
    <property type="entry name" value="Haem_Oase-like"/>
</dbReference>
<proteinExistence type="predicted"/>
<evidence type="ECO:0000313" key="1">
    <source>
        <dbReference type="EMBL" id="KZN60356.1"/>
    </source>
</evidence>
<comment type="caution">
    <text evidence="1">The sequence shown here is derived from an EMBL/GenBank/DDBJ whole genome shotgun (WGS) entry which is preliminary data.</text>
</comment>
<gene>
    <name evidence="1" type="ORF">N478_07305</name>
</gene>